<accession>A0A3B4TXA7</accession>
<feature type="transmembrane region" description="Helical" evidence="4">
    <location>
        <begin position="224"/>
        <end position="249"/>
    </location>
</feature>
<dbReference type="InterPro" id="IPR003006">
    <property type="entry name" value="Ig/MHC_CS"/>
</dbReference>
<dbReference type="STRING" id="41447.ENSSDUP00000010340"/>
<dbReference type="InterPro" id="IPR013783">
    <property type="entry name" value="Ig-like_fold"/>
</dbReference>
<dbReference type="InterPro" id="IPR011162">
    <property type="entry name" value="MHC_I/II-like_Ag-recog"/>
</dbReference>
<keyword evidence="2" id="KW-0325">Glycoprotein</keyword>
<evidence type="ECO:0000313" key="7">
    <source>
        <dbReference type="Proteomes" id="UP000261420"/>
    </source>
</evidence>
<sequence>MTDHKEQDSYRCTLTRRRPRDMYFKIILAFSGAVCIYAQRSRELCLSRGCFESGDNHISVTLDGDKVYYVDFKKGEVIWDSRVPMFLHVPWAYKYAIHYQFACKSDVQRWKPDESAATKTKEAPEILIYPRDEVIKEEENTLICFINHFFPPRINIKWTKNDIEVAVEYPVIKCLANHDGTFYVFSYLNFVPQEGDIYSCTVEHESMERPQTMFWEVDTDEISIGPAVFCGLGLSLGLLGFAAGTFFFVKGNQYQGIMDAGG</sequence>
<dbReference type="GeneTree" id="ENSGT00940000161847"/>
<dbReference type="Ensembl" id="ENSSDUT00000010533.1">
    <property type="protein sequence ID" value="ENSSDUP00000010340.1"/>
    <property type="gene ID" value="ENSSDUG00000007570.1"/>
</dbReference>
<dbReference type="GO" id="GO:0042613">
    <property type="term" value="C:MHC class II protein complex"/>
    <property type="evidence" value="ECO:0007669"/>
    <property type="project" value="InterPro"/>
</dbReference>
<dbReference type="GO" id="GO:0006955">
    <property type="term" value="P:immune response"/>
    <property type="evidence" value="ECO:0007669"/>
    <property type="project" value="InterPro"/>
</dbReference>
<dbReference type="InterPro" id="IPR007110">
    <property type="entry name" value="Ig-like_dom"/>
</dbReference>
<dbReference type="PANTHER" id="PTHR19944:SF86">
    <property type="entry name" value="HLA CLASS II HISTOCOMPATIBILITY ANTIGEN, DR ALPHA CHAIN"/>
    <property type="match status" value="1"/>
</dbReference>
<evidence type="ECO:0000259" key="5">
    <source>
        <dbReference type="PROSITE" id="PS50835"/>
    </source>
</evidence>
<keyword evidence="4" id="KW-1133">Transmembrane helix</keyword>
<dbReference type="PROSITE" id="PS50835">
    <property type="entry name" value="IG_LIKE"/>
    <property type="match status" value="1"/>
</dbReference>
<keyword evidence="3" id="KW-0393">Immunoglobulin domain</keyword>
<dbReference type="InterPro" id="IPR050160">
    <property type="entry name" value="MHC/Immunoglobulin"/>
</dbReference>
<dbReference type="InterPro" id="IPR036179">
    <property type="entry name" value="Ig-like_dom_sf"/>
</dbReference>
<evidence type="ECO:0000313" key="6">
    <source>
        <dbReference type="Ensembl" id="ENSSDUP00000010340.1"/>
    </source>
</evidence>
<dbReference type="Pfam" id="PF00993">
    <property type="entry name" value="MHC_II_alpha"/>
    <property type="match status" value="1"/>
</dbReference>
<evidence type="ECO:0000256" key="2">
    <source>
        <dbReference type="ARBA" id="ARBA00023180"/>
    </source>
</evidence>
<dbReference type="Pfam" id="PF07654">
    <property type="entry name" value="C1-set"/>
    <property type="match status" value="1"/>
</dbReference>
<dbReference type="PANTHER" id="PTHR19944">
    <property type="entry name" value="MHC CLASS II-RELATED"/>
    <property type="match status" value="1"/>
</dbReference>
<reference evidence="6" key="2">
    <citation type="submission" date="2025-09" db="UniProtKB">
        <authorList>
            <consortium name="Ensembl"/>
        </authorList>
    </citation>
    <scope>IDENTIFICATION</scope>
</reference>
<name>A0A3B4TXA7_SERDU</name>
<dbReference type="SUPFAM" id="SSF54452">
    <property type="entry name" value="MHC antigen-recognition domain"/>
    <property type="match status" value="1"/>
</dbReference>
<dbReference type="SUPFAM" id="SSF48726">
    <property type="entry name" value="Immunoglobulin"/>
    <property type="match status" value="1"/>
</dbReference>
<dbReference type="GO" id="GO:0019882">
    <property type="term" value="P:antigen processing and presentation"/>
    <property type="evidence" value="ECO:0007669"/>
    <property type="project" value="InterPro"/>
</dbReference>
<evidence type="ECO:0000256" key="3">
    <source>
        <dbReference type="ARBA" id="ARBA00023319"/>
    </source>
</evidence>
<keyword evidence="4" id="KW-0472">Membrane</keyword>
<dbReference type="OMA" id="CKNDMYR"/>
<feature type="domain" description="Ig-like" evidence="5">
    <location>
        <begin position="124"/>
        <end position="214"/>
    </location>
</feature>
<dbReference type="InterPro" id="IPR001003">
    <property type="entry name" value="MHC_II_a_N"/>
</dbReference>
<dbReference type="SMART" id="SM00407">
    <property type="entry name" value="IGc1"/>
    <property type="match status" value="1"/>
</dbReference>
<keyword evidence="4" id="KW-0812">Transmembrane</keyword>
<dbReference type="Gene3D" id="2.60.40.10">
    <property type="entry name" value="Immunoglobulins"/>
    <property type="match status" value="1"/>
</dbReference>
<organism evidence="6 7">
    <name type="scientific">Seriola dumerili</name>
    <name type="common">Greater amberjack</name>
    <name type="synonym">Caranx dumerili</name>
    <dbReference type="NCBI Taxonomy" id="41447"/>
    <lineage>
        <taxon>Eukaryota</taxon>
        <taxon>Metazoa</taxon>
        <taxon>Chordata</taxon>
        <taxon>Craniata</taxon>
        <taxon>Vertebrata</taxon>
        <taxon>Euteleostomi</taxon>
        <taxon>Actinopterygii</taxon>
        <taxon>Neopterygii</taxon>
        <taxon>Teleostei</taxon>
        <taxon>Neoteleostei</taxon>
        <taxon>Acanthomorphata</taxon>
        <taxon>Carangaria</taxon>
        <taxon>Carangiformes</taxon>
        <taxon>Carangidae</taxon>
        <taxon>Seriola</taxon>
    </lineage>
</organism>
<dbReference type="Proteomes" id="UP000261420">
    <property type="component" value="Unplaced"/>
</dbReference>
<evidence type="ECO:0000256" key="1">
    <source>
        <dbReference type="ARBA" id="ARBA00007394"/>
    </source>
</evidence>
<dbReference type="InterPro" id="IPR003597">
    <property type="entry name" value="Ig_C1-set"/>
</dbReference>
<proteinExistence type="inferred from homology"/>
<protein>
    <submittedName>
        <fullName evidence="6">H-2 class II histocompatibility antigen, A-Q alpha chain-like</fullName>
    </submittedName>
</protein>
<keyword evidence="7" id="KW-1185">Reference proteome</keyword>
<reference evidence="6" key="1">
    <citation type="submission" date="2025-08" db="UniProtKB">
        <authorList>
            <consortium name="Ensembl"/>
        </authorList>
    </citation>
    <scope>IDENTIFICATION</scope>
</reference>
<dbReference type="PROSITE" id="PS00290">
    <property type="entry name" value="IG_MHC"/>
    <property type="match status" value="1"/>
</dbReference>
<evidence type="ECO:0000256" key="4">
    <source>
        <dbReference type="SAM" id="Phobius"/>
    </source>
</evidence>
<comment type="similarity">
    <text evidence="1">Belongs to the MHC class II family.</text>
</comment>
<dbReference type="AlphaFoldDB" id="A0A3B4TXA7"/>